<dbReference type="RefSeq" id="WP_153436390.1">
    <property type="nucleotide sequence ID" value="NZ_CP121659.1"/>
</dbReference>
<accession>A0A6N7L696</accession>
<dbReference type="OrthoDB" id="8350938at2"/>
<keyword evidence="2" id="KW-1185">Reference proteome</keyword>
<organism evidence="1 2">
    <name type="scientific">Sinorhizobium terangae</name>
    <dbReference type="NCBI Taxonomy" id="110322"/>
    <lineage>
        <taxon>Bacteria</taxon>
        <taxon>Pseudomonadati</taxon>
        <taxon>Pseudomonadota</taxon>
        <taxon>Alphaproteobacteria</taxon>
        <taxon>Hyphomicrobiales</taxon>
        <taxon>Rhizobiaceae</taxon>
        <taxon>Sinorhizobium/Ensifer group</taxon>
        <taxon>Sinorhizobium</taxon>
    </lineage>
</organism>
<reference evidence="1 2" key="1">
    <citation type="journal article" date="2013" name="Genome Biol.">
        <title>Comparative genomics of the core and accessory genomes of 48 Sinorhizobium strains comprising five genospecies.</title>
        <authorList>
            <person name="Sugawara M."/>
            <person name="Epstein B."/>
            <person name="Badgley B.D."/>
            <person name="Unno T."/>
            <person name="Xu L."/>
            <person name="Reese J."/>
            <person name="Gyaneshwar P."/>
            <person name="Denny R."/>
            <person name="Mudge J."/>
            <person name="Bharti A.K."/>
            <person name="Farmer A.D."/>
            <person name="May G.D."/>
            <person name="Woodward J.E."/>
            <person name="Medigue C."/>
            <person name="Vallenet D."/>
            <person name="Lajus A."/>
            <person name="Rouy Z."/>
            <person name="Martinez-Vaz B."/>
            <person name="Tiffin P."/>
            <person name="Young N.D."/>
            <person name="Sadowsky M.J."/>
        </authorList>
    </citation>
    <scope>NUCLEOTIDE SEQUENCE [LARGE SCALE GENOMIC DNA]</scope>
    <source>
        <strain evidence="1 2">USDA4894</strain>
    </source>
</reference>
<gene>
    <name evidence="1" type="ORF">GHK62_00345</name>
</gene>
<proteinExistence type="predicted"/>
<name>A0A6N7L696_SINTE</name>
<dbReference type="AlphaFoldDB" id="A0A6N7L696"/>
<protein>
    <recommendedName>
        <fullName evidence="3">Membrane-anchored protein</fullName>
    </recommendedName>
</protein>
<dbReference type="Proteomes" id="UP000439983">
    <property type="component" value="Unassembled WGS sequence"/>
</dbReference>
<evidence type="ECO:0000313" key="1">
    <source>
        <dbReference type="EMBL" id="MQX13252.1"/>
    </source>
</evidence>
<sequence>MTIEPDALETLREKHRRWLSRLGILDKPWLILGSAPDPTIPPDLIGHCARVDVNNSGKTANALGLPPADLTFRKRKKSWEEHPYVRTRGLLWLHTKPLWVMYLKLLSMPRVRYKSLMRATKDEREAIVEVVSGGLPPDIGELGKVTNGVAAVCYGLFMGVPSVTLAGFSVTKMGHSYDDKGRIRRQIAEDTFVLTRLRDRGNVFTTELELSEHIGLRFVRDRSDIAANMDGSIGPDRLHRRSAQT</sequence>
<dbReference type="EMBL" id="WITC01000003">
    <property type="protein sequence ID" value="MQX13252.1"/>
    <property type="molecule type" value="Genomic_DNA"/>
</dbReference>
<evidence type="ECO:0000313" key="2">
    <source>
        <dbReference type="Proteomes" id="UP000439983"/>
    </source>
</evidence>
<comment type="caution">
    <text evidence="1">The sequence shown here is derived from an EMBL/GenBank/DDBJ whole genome shotgun (WGS) entry which is preliminary data.</text>
</comment>
<evidence type="ECO:0008006" key="3">
    <source>
        <dbReference type="Google" id="ProtNLM"/>
    </source>
</evidence>